<evidence type="ECO:0000313" key="3">
    <source>
        <dbReference type="EMBL" id="CAI8038832.1"/>
    </source>
</evidence>
<dbReference type="EMBL" id="CASHTH010003014">
    <property type="protein sequence ID" value="CAI8038832.1"/>
    <property type="molecule type" value="Genomic_DNA"/>
</dbReference>
<reference evidence="3" key="1">
    <citation type="submission" date="2023-03" db="EMBL/GenBank/DDBJ databases">
        <authorList>
            <person name="Steffen K."/>
            <person name="Cardenas P."/>
        </authorList>
    </citation>
    <scope>NUCLEOTIDE SEQUENCE</scope>
</reference>
<evidence type="ECO:0000256" key="1">
    <source>
        <dbReference type="SAM" id="Coils"/>
    </source>
</evidence>
<evidence type="ECO:0008006" key="5">
    <source>
        <dbReference type="Google" id="ProtNLM"/>
    </source>
</evidence>
<gene>
    <name evidence="3" type="ORF">GBAR_LOCUS21642</name>
</gene>
<proteinExistence type="predicted"/>
<dbReference type="AlphaFoldDB" id="A0AA35X5T1"/>
<protein>
    <recommendedName>
        <fullName evidence="5">t-SNARE coiled-coil homology domain-containing protein</fullName>
    </recommendedName>
</protein>
<name>A0AA35X5T1_GEOBA</name>
<keyword evidence="4" id="KW-1185">Reference proteome</keyword>
<keyword evidence="2" id="KW-0812">Transmembrane</keyword>
<keyword evidence="1" id="KW-0175">Coiled coil</keyword>
<accession>A0AA35X5T1</accession>
<organism evidence="3 4">
    <name type="scientific">Geodia barretti</name>
    <name type="common">Barrett's horny sponge</name>
    <dbReference type="NCBI Taxonomy" id="519541"/>
    <lineage>
        <taxon>Eukaryota</taxon>
        <taxon>Metazoa</taxon>
        <taxon>Porifera</taxon>
        <taxon>Demospongiae</taxon>
        <taxon>Heteroscleromorpha</taxon>
        <taxon>Tetractinellida</taxon>
        <taxon>Astrophorina</taxon>
        <taxon>Geodiidae</taxon>
        <taxon>Geodia</taxon>
    </lineage>
</organism>
<comment type="caution">
    <text evidence="3">The sequence shown here is derived from an EMBL/GenBank/DDBJ whole genome shotgun (WGS) entry which is preliminary data.</text>
</comment>
<feature type="transmembrane region" description="Helical" evidence="2">
    <location>
        <begin position="47"/>
        <end position="70"/>
    </location>
</feature>
<keyword evidence="2" id="KW-0472">Membrane</keyword>
<evidence type="ECO:0000256" key="2">
    <source>
        <dbReference type="SAM" id="Phobius"/>
    </source>
</evidence>
<feature type="transmembrane region" description="Helical" evidence="2">
    <location>
        <begin position="76"/>
        <end position="95"/>
    </location>
</feature>
<feature type="coiled-coil region" evidence="1">
    <location>
        <begin position="1"/>
        <end position="28"/>
    </location>
</feature>
<dbReference type="Proteomes" id="UP001174909">
    <property type="component" value="Unassembled WGS sequence"/>
</dbReference>
<sequence>MTTLTTEVQSHRSKVTNLNEQLDVATQDVKGGQTTLATATRHNIKSYLLPVGGAVVLGLVGGLVGGPIGLVAGANIGAAAALTGVAAGSLSGGLLGRRVYRSTLPPPEIELKEMKKKE</sequence>
<keyword evidence="2" id="KW-1133">Transmembrane helix</keyword>
<evidence type="ECO:0000313" key="4">
    <source>
        <dbReference type="Proteomes" id="UP001174909"/>
    </source>
</evidence>